<accession>A0A966L702</accession>
<evidence type="ECO:0000313" key="2">
    <source>
        <dbReference type="EMBL" id="NCS58641.1"/>
    </source>
</evidence>
<organism evidence="2 3">
    <name type="scientific">Microcystis aeruginosa G11-04</name>
    <dbReference type="NCBI Taxonomy" id="2685956"/>
    <lineage>
        <taxon>Bacteria</taxon>
        <taxon>Bacillati</taxon>
        <taxon>Cyanobacteriota</taxon>
        <taxon>Cyanophyceae</taxon>
        <taxon>Oscillatoriophycideae</taxon>
        <taxon>Chroococcales</taxon>
        <taxon>Microcystaceae</taxon>
        <taxon>Microcystis</taxon>
    </lineage>
</organism>
<feature type="region of interest" description="Disordered" evidence="1">
    <location>
        <begin position="1"/>
        <end position="46"/>
    </location>
</feature>
<proteinExistence type="predicted"/>
<gene>
    <name evidence="2" type="ORF">GPJ16_17755</name>
</gene>
<sequence length="94" mass="10781">MKSKSKALERPQSSSAKRFYPLYSNPRQQATKTKKLRQQQMVNKQPKPVIIRQNSATATINNLVNIFQKLPDDVLLKVLATATYELKQLPKNKV</sequence>
<comment type="caution">
    <text evidence="2">The sequence shown here is derived from an EMBL/GenBank/DDBJ whole genome shotgun (WGS) entry which is preliminary data.</text>
</comment>
<name>A0A966L702_MICAE</name>
<dbReference type="EMBL" id="JAADAI010000271">
    <property type="protein sequence ID" value="NCS58641.1"/>
    <property type="molecule type" value="Genomic_DNA"/>
</dbReference>
<reference evidence="2" key="1">
    <citation type="journal article" date="2019" name="Mol. Ecol.">
        <title>Genome evolution and host-microbiome shifts correspond with intraspecific niche divergence within harmful algal bloom-forming Microcystis aeruginosa.</title>
        <authorList>
            <person name="Jackrel S.L."/>
            <person name="White J.D."/>
            <person name="Evans J.T."/>
            <person name="Buffin K."/>
            <person name="Hayden K."/>
            <person name="Sarnelle O."/>
            <person name="Denef V.J."/>
        </authorList>
    </citation>
    <scope>NUCLEOTIDE SEQUENCE</scope>
    <source>
        <strain evidence="2">G11-04</strain>
    </source>
</reference>
<evidence type="ECO:0000256" key="1">
    <source>
        <dbReference type="SAM" id="MobiDB-lite"/>
    </source>
</evidence>
<protein>
    <submittedName>
        <fullName evidence="2">Uncharacterized protein</fullName>
    </submittedName>
</protein>
<dbReference type="AlphaFoldDB" id="A0A966L702"/>
<evidence type="ECO:0000313" key="3">
    <source>
        <dbReference type="Proteomes" id="UP000799330"/>
    </source>
</evidence>
<dbReference type="Proteomes" id="UP000799330">
    <property type="component" value="Unassembled WGS sequence"/>
</dbReference>